<evidence type="ECO:0000259" key="1">
    <source>
        <dbReference type="Pfam" id="PF17935"/>
    </source>
</evidence>
<gene>
    <name evidence="2" type="ORF">JGB26_40270</name>
</gene>
<feature type="domain" description="Tetracyclin repressor-like C-terminal" evidence="1">
    <location>
        <begin position="2"/>
        <end position="35"/>
    </location>
</feature>
<reference evidence="2 3" key="1">
    <citation type="submission" date="2020-12" db="EMBL/GenBank/DDBJ databases">
        <title>Streptomyces typhae sp. nov., a novel endophytic actinomycete isolated from the root of cattail pollen (Typha angustifolia L.).</title>
        <authorList>
            <person name="Peng C."/>
            <person name="Liu C."/>
        </authorList>
    </citation>
    <scope>NUCLEOTIDE SEQUENCE [LARGE SCALE GENOMIC DNA]</scope>
    <source>
        <strain evidence="2 3">JCM 4753</strain>
    </source>
</reference>
<dbReference type="Pfam" id="PF17935">
    <property type="entry name" value="TetR_C_27"/>
    <property type="match status" value="1"/>
</dbReference>
<name>A0ABS0XJ20_9ACTN</name>
<accession>A0ABS0XJ20</accession>
<protein>
    <recommendedName>
        <fullName evidence="1">Tetracyclin repressor-like C-terminal domain-containing protein</fullName>
    </recommendedName>
</protein>
<dbReference type="InterPro" id="IPR041478">
    <property type="entry name" value="TetR_C_27"/>
</dbReference>
<dbReference type="Proteomes" id="UP000634780">
    <property type="component" value="Unassembled WGS sequence"/>
</dbReference>
<dbReference type="EMBL" id="JAEKOZ010000056">
    <property type="protein sequence ID" value="MBJ3813221.1"/>
    <property type="molecule type" value="Genomic_DNA"/>
</dbReference>
<evidence type="ECO:0000313" key="2">
    <source>
        <dbReference type="EMBL" id="MBJ3813221.1"/>
    </source>
</evidence>
<keyword evidence="3" id="KW-1185">Reference proteome</keyword>
<comment type="caution">
    <text evidence="2">The sequence shown here is derived from an EMBL/GenBank/DDBJ whole genome shotgun (WGS) entry which is preliminary data.</text>
</comment>
<dbReference type="RefSeq" id="WP_198898074.1">
    <property type="nucleotide sequence ID" value="NZ_JAEKOZ010000056.1"/>
</dbReference>
<proteinExistence type="predicted"/>
<evidence type="ECO:0000313" key="3">
    <source>
        <dbReference type="Proteomes" id="UP000634780"/>
    </source>
</evidence>
<dbReference type="Gene3D" id="1.10.357.10">
    <property type="entry name" value="Tetracycline Repressor, domain 2"/>
    <property type="match status" value="1"/>
</dbReference>
<sequence length="45" mass="5075">MSARAVFDATSRFHDPYYAPHWSHPGIEDAFTAVVDLSVRGLRAR</sequence>
<organism evidence="2 3">
    <name type="scientific">Streptomyces flavofungini</name>
    <dbReference type="NCBI Taxonomy" id="68200"/>
    <lineage>
        <taxon>Bacteria</taxon>
        <taxon>Bacillati</taxon>
        <taxon>Actinomycetota</taxon>
        <taxon>Actinomycetes</taxon>
        <taxon>Kitasatosporales</taxon>
        <taxon>Streptomycetaceae</taxon>
        <taxon>Streptomyces</taxon>
    </lineage>
</organism>